<name>A0A0M8MY45_9BASI</name>
<dbReference type="Proteomes" id="UP000037751">
    <property type="component" value="Unassembled WGS sequence"/>
</dbReference>
<dbReference type="AlphaFoldDB" id="A0A0M8MY45"/>
<comment type="caution">
    <text evidence="2">The sequence shown here is derived from an EMBL/GenBank/DDBJ whole genome shotgun (WGS) entry which is preliminary data.</text>
</comment>
<evidence type="ECO:0000313" key="3">
    <source>
        <dbReference type="Proteomes" id="UP000037751"/>
    </source>
</evidence>
<dbReference type="VEuPathDB" id="FungiDB:Malapachy_3325"/>
<feature type="compositionally biased region" description="Basic residues" evidence="1">
    <location>
        <begin position="114"/>
        <end position="125"/>
    </location>
</feature>
<protein>
    <submittedName>
        <fullName evidence="2">Uncharacterized protein</fullName>
    </submittedName>
</protein>
<feature type="compositionally biased region" description="Basic residues" evidence="1">
    <location>
        <begin position="180"/>
        <end position="191"/>
    </location>
</feature>
<evidence type="ECO:0000256" key="1">
    <source>
        <dbReference type="SAM" id="MobiDB-lite"/>
    </source>
</evidence>
<feature type="region of interest" description="Disordered" evidence="1">
    <location>
        <begin position="97"/>
        <end position="154"/>
    </location>
</feature>
<keyword evidence="3" id="KW-1185">Reference proteome</keyword>
<reference evidence="2 3" key="1">
    <citation type="submission" date="2015-07" db="EMBL/GenBank/DDBJ databases">
        <title>Draft Genome Sequence of Malassezia furfur CBS1878 and Malassezia pachydermatis CBS1879.</title>
        <authorList>
            <person name="Triana S."/>
            <person name="Ohm R."/>
            <person name="Gonzalez A."/>
            <person name="DeCock H."/>
            <person name="Restrepo S."/>
            <person name="Celis A."/>
        </authorList>
    </citation>
    <scope>NUCLEOTIDE SEQUENCE [LARGE SCALE GENOMIC DNA]</scope>
    <source>
        <strain evidence="2 3">CBS 1879</strain>
    </source>
</reference>
<dbReference type="RefSeq" id="XP_017993523.1">
    <property type="nucleotide sequence ID" value="XM_018137798.1"/>
</dbReference>
<gene>
    <name evidence="2" type="ORF">Malapachy_3325</name>
</gene>
<accession>A0A0M8MY45</accession>
<proteinExistence type="predicted"/>
<dbReference type="EMBL" id="LGAV01000001">
    <property type="protein sequence ID" value="KOS15891.1"/>
    <property type="molecule type" value="Genomic_DNA"/>
</dbReference>
<feature type="compositionally biased region" description="Polar residues" evidence="1">
    <location>
        <begin position="197"/>
        <end position="210"/>
    </location>
</feature>
<feature type="region of interest" description="Disordered" evidence="1">
    <location>
        <begin position="180"/>
        <end position="227"/>
    </location>
</feature>
<organism evidence="2 3">
    <name type="scientific">Malassezia pachydermatis</name>
    <dbReference type="NCBI Taxonomy" id="77020"/>
    <lineage>
        <taxon>Eukaryota</taxon>
        <taxon>Fungi</taxon>
        <taxon>Dikarya</taxon>
        <taxon>Basidiomycota</taxon>
        <taxon>Ustilaginomycotina</taxon>
        <taxon>Malasseziomycetes</taxon>
        <taxon>Malasseziales</taxon>
        <taxon>Malasseziaceae</taxon>
        <taxon>Malassezia</taxon>
    </lineage>
</organism>
<sequence>MQQMEYDPSQQYATFPSQPSFGSTYQYDAYQQPMPMQAGTTYMGHQMMPISVSGVSSGMPAVPVVANSSMTAATPAEAAPGNMAQQQQPSAMTHTNITALGPITPGDTITSKGVTKKKTRSKSSSRRQPAPAEDPRATEGTLEPDTSFYSSVDGSDKASEIYEAYAPYEDNWLEVPPVRRERRRHRRRHHQRAEQQGTVASMTGDTSYSNGDEDLSHSDGVSYLDQKSDLQESFLPYTRATEPTQPTYVYDPSNIDEDAALAAERLRNNARYAAQQR</sequence>
<evidence type="ECO:0000313" key="2">
    <source>
        <dbReference type="EMBL" id="KOS15891.1"/>
    </source>
</evidence>
<dbReference type="GeneID" id="28729674"/>